<evidence type="ECO:0000313" key="2">
    <source>
        <dbReference type="Proteomes" id="UP001501442"/>
    </source>
</evidence>
<dbReference type="Proteomes" id="UP001501442">
    <property type="component" value="Unassembled WGS sequence"/>
</dbReference>
<gene>
    <name evidence="1" type="ORF">GCM10023196_053860</name>
</gene>
<evidence type="ECO:0000313" key="1">
    <source>
        <dbReference type="EMBL" id="GAA4630059.1"/>
    </source>
</evidence>
<accession>A0ABP8UEE3</accession>
<comment type="caution">
    <text evidence="1">The sequence shown here is derived from an EMBL/GenBank/DDBJ whole genome shotgun (WGS) entry which is preliminary data.</text>
</comment>
<protein>
    <submittedName>
        <fullName evidence="1">Uncharacterized protein</fullName>
    </submittedName>
</protein>
<dbReference type="EMBL" id="BAABHK010000008">
    <property type="protein sequence ID" value="GAA4630059.1"/>
    <property type="molecule type" value="Genomic_DNA"/>
</dbReference>
<proteinExistence type="predicted"/>
<sequence>MDQPREPRNRTEENTPMSRNCTMTLSEFANAGADAHRPVIENTEPKPTGTPVTLPDGETLRRMDRRELAALFDAATQTGSPAA</sequence>
<name>A0ABP8UEE3_9ACTN</name>
<reference evidence="2" key="1">
    <citation type="journal article" date="2019" name="Int. J. Syst. Evol. Microbiol.">
        <title>The Global Catalogue of Microorganisms (GCM) 10K type strain sequencing project: providing services to taxonomists for standard genome sequencing and annotation.</title>
        <authorList>
            <consortium name="The Broad Institute Genomics Platform"/>
            <consortium name="The Broad Institute Genome Sequencing Center for Infectious Disease"/>
            <person name="Wu L."/>
            <person name="Ma J."/>
        </authorList>
    </citation>
    <scope>NUCLEOTIDE SEQUENCE [LARGE SCALE GENOMIC DNA]</scope>
    <source>
        <strain evidence="2">JCM 17939</strain>
    </source>
</reference>
<keyword evidence="2" id="KW-1185">Reference proteome</keyword>
<organism evidence="1 2">
    <name type="scientific">Actinoallomurus vinaceus</name>
    <dbReference type="NCBI Taxonomy" id="1080074"/>
    <lineage>
        <taxon>Bacteria</taxon>
        <taxon>Bacillati</taxon>
        <taxon>Actinomycetota</taxon>
        <taxon>Actinomycetes</taxon>
        <taxon>Streptosporangiales</taxon>
        <taxon>Thermomonosporaceae</taxon>
        <taxon>Actinoallomurus</taxon>
    </lineage>
</organism>